<sequence length="81" mass="9148">MPKRNCLRFGSSSEVANKLYNHHLKICSSYLPVPISKVDDENIGEWYRGSEMDYTGIDGTEPPQVIPSPEVDFKNDDETAD</sequence>
<evidence type="ECO:0000313" key="3">
    <source>
        <dbReference type="WBParaSite" id="MBELARI_LOCUS18616"/>
    </source>
</evidence>
<evidence type="ECO:0000313" key="2">
    <source>
        <dbReference type="Proteomes" id="UP000887575"/>
    </source>
</evidence>
<dbReference type="AlphaFoldDB" id="A0AAF3EWR8"/>
<dbReference type="WBParaSite" id="MBELARI_LOCUS18616">
    <property type="protein sequence ID" value="MBELARI_LOCUS18616"/>
    <property type="gene ID" value="MBELARI_LOCUS18616"/>
</dbReference>
<feature type="compositionally biased region" description="Basic and acidic residues" evidence="1">
    <location>
        <begin position="71"/>
        <end position="81"/>
    </location>
</feature>
<name>A0AAF3EWR8_9BILA</name>
<keyword evidence="2" id="KW-1185">Reference proteome</keyword>
<proteinExistence type="predicted"/>
<protein>
    <submittedName>
        <fullName evidence="3">Uncharacterized protein</fullName>
    </submittedName>
</protein>
<feature type="region of interest" description="Disordered" evidence="1">
    <location>
        <begin position="54"/>
        <end position="81"/>
    </location>
</feature>
<dbReference type="Proteomes" id="UP000887575">
    <property type="component" value="Unassembled WGS sequence"/>
</dbReference>
<organism evidence="2 3">
    <name type="scientific">Mesorhabditis belari</name>
    <dbReference type="NCBI Taxonomy" id="2138241"/>
    <lineage>
        <taxon>Eukaryota</taxon>
        <taxon>Metazoa</taxon>
        <taxon>Ecdysozoa</taxon>
        <taxon>Nematoda</taxon>
        <taxon>Chromadorea</taxon>
        <taxon>Rhabditida</taxon>
        <taxon>Rhabditina</taxon>
        <taxon>Rhabditomorpha</taxon>
        <taxon>Rhabditoidea</taxon>
        <taxon>Rhabditidae</taxon>
        <taxon>Mesorhabditinae</taxon>
        <taxon>Mesorhabditis</taxon>
    </lineage>
</organism>
<reference evidence="3" key="1">
    <citation type="submission" date="2024-02" db="UniProtKB">
        <authorList>
            <consortium name="WormBaseParasite"/>
        </authorList>
    </citation>
    <scope>IDENTIFICATION</scope>
</reference>
<accession>A0AAF3EWR8</accession>
<evidence type="ECO:0000256" key="1">
    <source>
        <dbReference type="SAM" id="MobiDB-lite"/>
    </source>
</evidence>